<dbReference type="NCBIfam" id="TIGR03181">
    <property type="entry name" value="PDH_E1_alph_x"/>
    <property type="match status" value="1"/>
</dbReference>
<accession>A0ABV5AAU8</accession>
<protein>
    <recommendedName>
        <fullName evidence="4 10">Pyruvate dehydrogenase E1 component subunit alpha</fullName>
        <ecNumber evidence="3 10">1.2.4.1</ecNumber>
    </recommendedName>
</protein>
<dbReference type="InterPro" id="IPR050771">
    <property type="entry name" value="Alpha-ketoacid_DH_E1_comp"/>
</dbReference>
<evidence type="ECO:0000256" key="9">
    <source>
        <dbReference type="ARBA" id="ARBA00051231"/>
    </source>
</evidence>
<dbReference type="SUPFAM" id="SSF52518">
    <property type="entry name" value="Thiamin diphosphate-binding fold (THDP-binding)"/>
    <property type="match status" value="1"/>
</dbReference>
<comment type="subunit">
    <text evidence="2 10">Heterodimer of an alpha and a beta chain.</text>
</comment>
<dbReference type="InterPro" id="IPR029061">
    <property type="entry name" value="THDP-binding"/>
</dbReference>
<evidence type="ECO:0000256" key="1">
    <source>
        <dbReference type="ARBA" id="ARBA00001964"/>
    </source>
</evidence>
<comment type="function">
    <text evidence="8 10">The pyruvate dehydrogenase complex catalyzes the overall conversion of pyruvate to acetyl-CoA and CO(2). It contains multiple copies of three enzymatic components: pyruvate dehydrogenase (E1), dihydrolipoamide acetyltransferase (E2) and lipoamide dehydrogenase (E3).</text>
</comment>
<dbReference type="PANTHER" id="PTHR43380:SF1">
    <property type="entry name" value="2-OXOISOVALERATE DEHYDROGENASE SUBUNIT ALPHA, MITOCHONDRIAL"/>
    <property type="match status" value="1"/>
</dbReference>
<sequence length="368" mass="41219">MLMEHGLRDDRLAQGLGFTQFLTPDGGLAKQLDGRMDDSLLLDMYRNMVIARQFDRKAVNLQRQGRLGTYAPFEGQEAAQIGSALAIAKDDWMFPTYRDHAATITRGQSMTTVLLYWAGRLEGGAGTKSLRILPPSVPIATHLLHAVGMAWATKLRKENVVTVGYFGDGASSEGDFHEALNFAGVYHLPIIFICQNNGYAISVPFSKQSASKTISQRASAYDIEGERVDGNDVLAVFDAVSRARERARAGGGPTLIEAVTFRYGAHTTADDPKRYRDQELATDWRAHRDPITRLKRFLEERQLWTEDFEADVMADATARIEQALDEFARYDAPNPLDMFEHVYAEMPWHLKEQAAELERAMEKDGMQP</sequence>
<evidence type="ECO:0000256" key="8">
    <source>
        <dbReference type="ARBA" id="ARBA00025211"/>
    </source>
</evidence>
<keyword evidence="5 10" id="KW-0560">Oxidoreductase</keyword>
<evidence type="ECO:0000256" key="5">
    <source>
        <dbReference type="ARBA" id="ARBA00023002"/>
    </source>
</evidence>
<dbReference type="Gene3D" id="3.40.50.970">
    <property type="match status" value="1"/>
</dbReference>
<evidence type="ECO:0000313" key="13">
    <source>
        <dbReference type="Proteomes" id="UP001579974"/>
    </source>
</evidence>
<proteinExistence type="predicted"/>
<dbReference type="CDD" id="cd02000">
    <property type="entry name" value="TPP_E1_PDC_ADC_BCADC"/>
    <property type="match status" value="1"/>
</dbReference>
<comment type="catalytic activity">
    <reaction evidence="9 10">
        <text>N(6)-[(R)-lipoyl]-L-lysyl-[protein] + pyruvate + H(+) = N(6)-[(R)-S(8)-acetyldihydrolipoyl]-L-lysyl-[protein] + CO2</text>
        <dbReference type="Rhea" id="RHEA:19189"/>
        <dbReference type="Rhea" id="RHEA-COMP:10474"/>
        <dbReference type="Rhea" id="RHEA-COMP:10478"/>
        <dbReference type="ChEBI" id="CHEBI:15361"/>
        <dbReference type="ChEBI" id="CHEBI:15378"/>
        <dbReference type="ChEBI" id="CHEBI:16526"/>
        <dbReference type="ChEBI" id="CHEBI:83099"/>
        <dbReference type="ChEBI" id="CHEBI:83111"/>
        <dbReference type="EC" id="1.2.4.1"/>
    </reaction>
</comment>
<evidence type="ECO:0000256" key="7">
    <source>
        <dbReference type="ARBA" id="ARBA00023317"/>
    </source>
</evidence>
<evidence type="ECO:0000256" key="2">
    <source>
        <dbReference type="ARBA" id="ARBA00011870"/>
    </source>
</evidence>
<evidence type="ECO:0000256" key="3">
    <source>
        <dbReference type="ARBA" id="ARBA00012281"/>
    </source>
</evidence>
<keyword evidence="13" id="KW-1185">Reference proteome</keyword>
<organism evidence="12 13">
    <name type="scientific">Alicyclobacillus fastidiosus</name>
    <dbReference type="NCBI Taxonomy" id="392011"/>
    <lineage>
        <taxon>Bacteria</taxon>
        <taxon>Bacillati</taxon>
        <taxon>Bacillota</taxon>
        <taxon>Bacilli</taxon>
        <taxon>Bacillales</taxon>
        <taxon>Alicyclobacillaceae</taxon>
        <taxon>Alicyclobacillus</taxon>
    </lineage>
</organism>
<dbReference type="Proteomes" id="UP001579974">
    <property type="component" value="Unassembled WGS sequence"/>
</dbReference>
<feature type="domain" description="Dehydrogenase E1 component" evidence="11">
    <location>
        <begin position="45"/>
        <end position="334"/>
    </location>
</feature>
<keyword evidence="6 10" id="KW-0786">Thiamine pyrophosphate</keyword>
<evidence type="ECO:0000259" key="11">
    <source>
        <dbReference type="Pfam" id="PF00676"/>
    </source>
</evidence>
<dbReference type="EC" id="1.2.4.1" evidence="3 10"/>
<evidence type="ECO:0000256" key="6">
    <source>
        <dbReference type="ARBA" id="ARBA00023052"/>
    </source>
</evidence>
<dbReference type="Pfam" id="PF00676">
    <property type="entry name" value="E1_dh"/>
    <property type="match status" value="1"/>
</dbReference>
<evidence type="ECO:0000313" key="12">
    <source>
        <dbReference type="EMBL" id="MFB5189329.1"/>
    </source>
</evidence>
<dbReference type="RefSeq" id="WP_275476780.1">
    <property type="nucleotide sequence ID" value="NZ_CP162943.1"/>
</dbReference>
<reference evidence="12 13" key="1">
    <citation type="journal article" date="2024" name="Int. J. Mol. Sci.">
        <title>Exploration of Alicyclobacillus spp. Genome in Search of Antibiotic Resistance.</title>
        <authorList>
            <person name="Bucka-Kolendo J."/>
            <person name="Kiousi D.E."/>
            <person name="Dekowska A."/>
            <person name="Mikolajczuk-Szczyrba A."/>
            <person name="Karadedos D.M."/>
            <person name="Michael P."/>
            <person name="Galanis A."/>
            <person name="Sokolowska B."/>
        </authorList>
    </citation>
    <scope>NUCLEOTIDE SEQUENCE [LARGE SCALE GENOMIC DNA]</scope>
    <source>
        <strain evidence="12 13">KKP 3000</strain>
    </source>
</reference>
<keyword evidence="7 10" id="KW-0670">Pyruvate</keyword>
<comment type="caution">
    <text evidence="12">The sequence shown here is derived from an EMBL/GenBank/DDBJ whole genome shotgun (WGS) entry which is preliminary data.</text>
</comment>
<dbReference type="EMBL" id="JBDXSU010000002">
    <property type="protein sequence ID" value="MFB5189329.1"/>
    <property type="molecule type" value="Genomic_DNA"/>
</dbReference>
<dbReference type="PANTHER" id="PTHR43380">
    <property type="entry name" value="2-OXOISOVALERATE DEHYDROGENASE SUBUNIT ALPHA, MITOCHONDRIAL"/>
    <property type="match status" value="1"/>
</dbReference>
<evidence type="ECO:0000256" key="10">
    <source>
        <dbReference type="RuleBase" id="RU366007"/>
    </source>
</evidence>
<gene>
    <name evidence="12" type="primary">pdhA</name>
    <name evidence="12" type="ORF">KKP3000_002336</name>
</gene>
<evidence type="ECO:0000256" key="4">
    <source>
        <dbReference type="ARBA" id="ARBA00014159"/>
    </source>
</evidence>
<comment type="cofactor">
    <cofactor evidence="1 10">
        <name>thiamine diphosphate</name>
        <dbReference type="ChEBI" id="CHEBI:58937"/>
    </cofactor>
</comment>
<dbReference type="InterPro" id="IPR001017">
    <property type="entry name" value="DH_E1"/>
</dbReference>
<name>A0ABV5AAU8_9BACL</name>
<dbReference type="InterPro" id="IPR017596">
    <property type="entry name" value="PdhA/BkdA"/>
</dbReference>